<dbReference type="Gramene" id="OIW21088">
    <property type="protein sequence ID" value="OIW21088"/>
    <property type="gene ID" value="TanjilG_28537"/>
</dbReference>
<name>A0A394DCT4_LUPAN</name>
<dbReference type="PANTHER" id="PTHR43025">
    <property type="entry name" value="MONOGALACTOSYLDIACYLGLYCEROL SYNTHASE"/>
    <property type="match status" value="1"/>
</dbReference>
<evidence type="ECO:0000313" key="2">
    <source>
        <dbReference type="Proteomes" id="UP000188354"/>
    </source>
</evidence>
<reference evidence="1 2" key="1">
    <citation type="journal article" date="2017" name="Plant Biotechnol. J.">
        <title>A comprehensive draft genome sequence for lupin (Lupinus angustifolius), an emerging health food: insights into plant-microbe interactions and legume evolution.</title>
        <authorList>
            <person name="Hane J.K."/>
            <person name="Ming Y."/>
            <person name="Kamphuis L.G."/>
            <person name="Nelson M.N."/>
            <person name="Garg G."/>
            <person name="Atkins C.A."/>
            <person name="Bayer P.E."/>
            <person name="Bravo A."/>
            <person name="Bringans S."/>
            <person name="Cannon S."/>
            <person name="Edwards D."/>
            <person name="Foley R."/>
            <person name="Gao L.L."/>
            <person name="Harrison M.J."/>
            <person name="Huang W."/>
            <person name="Hurgobin B."/>
            <person name="Li S."/>
            <person name="Liu C.W."/>
            <person name="McGrath A."/>
            <person name="Morahan G."/>
            <person name="Murray J."/>
            <person name="Weller J."/>
            <person name="Jian J."/>
            <person name="Singh K.B."/>
        </authorList>
    </citation>
    <scope>NUCLEOTIDE SEQUENCE [LARGE SCALE GENOMIC DNA]</scope>
    <source>
        <strain evidence="2">cv. Tanjil</strain>
        <tissue evidence="1">Whole plant</tissue>
    </source>
</reference>
<dbReference type="EMBL" id="MLAU01018789">
    <property type="protein sequence ID" value="OIW21088.1"/>
    <property type="molecule type" value="Genomic_DNA"/>
</dbReference>
<dbReference type="AlphaFoldDB" id="A0A394DCT4"/>
<organism evidence="1 2">
    <name type="scientific">Lupinus angustifolius</name>
    <name type="common">Narrow-leaved blue lupine</name>
    <dbReference type="NCBI Taxonomy" id="3871"/>
    <lineage>
        <taxon>Eukaryota</taxon>
        <taxon>Viridiplantae</taxon>
        <taxon>Streptophyta</taxon>
        <taxon>Embryophyta</taxon>
        <taxon>Tracheophyta</taxon>
        <taxon>Spermatophyta</taxon>
        <taxon>Magnoliopsida</taxon>
        <taxon>eudicotyledons</taxon>
        <taxon>Gunneridae</taxon>
        <taxon>Pentapetalae</taxon>
        <taxon>rosids</taxon>
        <taxon>fabids</taxon>
        <taxon>Fabales</taxon>
        <taxon>Fabaceae</taxon>
        <taxon>Papilionoideae</taxon>
        <taxon>50 kb inversion clade</taxon>
        <taxon>genistoids sensu lato</taxon>
        <taxon>core genistoids</taxon>
        <taxon>Genisteae</taxon>
        <taxon>Lupinus</taxon>
    </lineage>
</organism>
<comment type="caution">
    <text evidence="1">The sequence shown here is derived from an EMBL/GenBank/DDBJ whole genome shotgun (WGS) entry which is preliminary data.</text>
</comment>
<evidence type="ECO:0000313" key="1">
    <source>
        <dbReference type="EMBL" id="OIW21088.1"/>
    </source>
</evidence>
<gene>
    <name evidence="1" type="ORF">TanjilG_28537</name>
</gene>
<evidence type="ECO:0008006" key="3">
    <source>
        <dbReference type="Google" id="ProtNLM"/>
    </source>
</evidence>
<keyword evidence="2" id="KW-1185">Reference proteome</keyword>
<dbReference type="Gene3D" id="3.40.50.2000">
    <property type="entry name" value="Glycogen Phosphorylase B"/>
    <property type="match status" value="1"/>
</dbReference>
<dbReference type="PANTHER" id="PTHR43025:SF1">
    <property type="entry name" value="MONOGALACTOSYLDIACYLGLYCEROL SYNTHASE 2, CHLOROPLASTIC"/>
    <property type="match status" value="1"/>
</dbReference>
<accession>A0A394DCT4</accession>
<dbReference type="SUPFAM" id="SSF53756">
    <property type="entry name" value="UDP-Glycosyltransferase/glycogen phosphorylase"/>
    <property type="match status" value="1"/>
</dbReference>
<dbReference type="InterPro" id="IPR050519">
    <property type="entry name" value="Glycosyltransf_28_UgtP"/>
</dbReference>
<dbReference type="STRING" id="3871.A0A394DCT4"/>
<protein>
    <recommendedName>
        <fullName evidence="3">Glycosyl transferase family 28 C-terminal domain-containing protein</fullName>
    </recommendedName>
</protein>
<dbReference type="Proteomes" id="UP000188354">
    <property type="component" value="Unassembled WGS sequence"/>
</dbReference>
<proteinExistence type="predicted"/>
<sequence length="188" mass="20751">MGGGEGMGPAQKTAKALGEALFHKETENPIRQIVIICGCNKSLVSTLESLEWKFLVKVRGFETIVAKWMGPCDCIIIKAGPGIIAEALIRGLPIILNDYISGHEKGNVPYVVDNRVGVFTRSSKETARIVTEWFRTKSDDMKRMSENALKLAQPEAVFGIVRDIHELALQREPSNFPYALTSSFTSLI</sequence>